<dbReference type="PANTHER" id="PTHR23110:SF111">
    <property type="entry name" value="LONGITUDINALS LACKING PROTEIN, ISOFORMS F_I_K_T"/>
    <property type="match status" value="1"/>
</dbReference>
<evidence type="ECO:0000256" key="1">
    <source>
        <dbReference type="ARBA" id="ARBA00022473"/>
    </source>
</evidence>
<dbReference type="GO" id="GO:0035167">
    <property type="term" value="P:larval lymph gland hemopoiesis"/>
    <property type="evidence" value="ECO:0007669"/>
    <property type="project" value="UniProtKB-ARBA"/>
</dbReference>
<keyword evidence="3" id="KW-0524">Neurogenesis</keyword>
<protein>
    <recommendedName>
        <fullName evidence="7">BTB domain-containing protein</fullName>
    </recommendedName>
</protein>
<feature type="region of interest" description="Disordered" evidence="6">
    <location>
        <begin position="172"/>
        <end position="323"/>
    </location>
</feature>
<dbReference type="GO" id="GO:0016199">
    <property type="term" value="P:axon midline choice point recognition"/>
    <property type="evidence" value="ECO:0007669"/>
    <property type="project" value="UniProtKB-ARBA"/>
</dbReference>
<evidence type="ECO:0000313" key="9">
    <source>
        <dbReference type="Proteomes" id="UP001497623"/>
    </source>
</evidence>
<evidence type="ECO:0000259" key="7">
    <source>
        <dbReference type="PROSITE" id="PS50097"/>
    </source>
</evidence>
<evidence type="ECO:0000313" key="8">
    <source>
        <dbReference type="EMBL" id="CAL4060468.1"/>
    </source>
</evidence>
<dbReference type="Proteomes" id="UP001497623">
    <property type="component" value="Unassembled WGS sequence"/>
</dbReference>
<dbReference type="PROSITE" id="PS50097">
    <property type="entry name" value="BTB"/>
    <property type="match status" value="1"/>
</dbReference>
<keyword evidence="1" id="KW-0217">Developmental protein</keyword>
<dbReference type="InterPro" id="IPR000210">
    <property type="entry name" value="BTB/POZ_dom"/>
</dbReference>
<name>A0AAV2PLT1_MEGNR</name>
<accession>A0AAV2PLT1</accession>
<comment type="function">
    <text evidence="5">Putative transcription factor required for axon growth and guidance in the central and peripheral nervous systems. Repels CNS axons away from the midline by promoting the expression of the midline repellent sli and its receptor robo.</text>
</comment>
<dbReference type="GO" id="GO:0045476">
    <property type="term" value="P:nurse cell apoptotic process"/>
    <property type="evidence" value="ECO:0007669"/>
    <property type="project" value="UniProtKB-ARBA"/>
</dbReference>
<dbReference type="GO" id="GO:0006357">
    <property type="term" value="P:regulation of transcription by RNA polymerase II"/>
    <property type="evidence" value="ECO:0007669"/>
    <property type="project" value="TreeGrafter"/>
</dbReference>
<dbReference type="Pfam" id="PF00651">
    <property type="entry name" value="BTB"/>
    <property type="match status" value="1"/>
</dbReference>
<dbReference type="GO" id="GO:0048813">
    <property type="term" value="P:dendrite morphogenesis"/>
    <property type="evidence" value="ECO:0007669"/>
    <property type="project" value="UniProtKB-ARBA"/>
</dbReference>
<evidence type="ECO:0000256" key="6">
    <source>
        <dbReference type="SAM" id="MobiDB-lite"/>
    </source>
</evidence>
<keyword evidence="9" id="KW-1185">Reference proteome</keyword>
<evidence type="ECO:0000256" key="2">
    <source>
        <dbReference type="ARBA" id="ARBA00022782"/>
    </source>
</evidence>
<feature type="compositionally biased region" description="Low complexity" evidence="6">
    <location>
        <begin position="195"/>
        <end position="232"/>
    </location>
</feature>
<dbReference type="GO" id="GO:0005634">
    <property type="term" value="C:nucleus"/>
    <property type="evidence" value="ECO:0007669"/>
    <property type="project" value="TreeGrafter"/>
</dbReference>
<dbReference type="SUPFAM" id="SSF54695">
    <property type="entry name" value="POZ domain"/>
    <property type="match status" value="1"/>
</dbReference>
<dbReference type="EMBL" id="CAXKWB010000371">
    <property type="protein sequence ID" value="CAL4060468.1"/>
    <property type="molecule type" value="Genomic_DNA"/>
</dbReference>
<dbReference type="GO" id="GO:0008406">
    <property type="term" value="P:gonad development"/>
    <property type="evidence" value="ECO:0007669"/>
    <property type="project" value="UniProtKB-ARBA"/>
</dbReference>
<reference evidence="8 9" key="1">
    <citation type="submission" date="2024-05" db="EMBL/GenBank/DDBJ databases">
        <authorList>
            <person name="Wallberg A."/>
        </authorList>
    </citation>
    <scope>NUCLEOTIDE SEQUENCE [LARGE SCALE GENOMIC DNA]</scope>
</reference>
<feature type="domain" description="BTB" evidence="7">
    <location>
        <begin position="31"/>
        <end position="96"/>
    </location>
</feature>
<dbReference type="SMART" id="SM00225">
    <property type="entry name" value="BTB"/>
    <property type="match status" value="1"/>
</dbReference>
<dbReference type="GO" id="GO:0045467">
    <property type="term" value="P:R7 cell development"/>
    <property type="evidence" value="ECO:0007669"/>
    <property type="project" value="UniProtKB-ARBA"/>
</dbReference>
<dbReference type="GO" id="GO:0007464">
    <property type="term" value="P:R3/R4 cell fate commitment"/>
    <property type="evidence" value="ECO:0007669"/>
    <property type="project" value="UniProtKB-ARBA"/>
</dbReference>
<feature type="compositionally biased region" description="Pro residues" evidence="6">
    <location>
        <begin position="384"/>
        <end position="394"/>
    </location>
</feature>
<proteinExistence type="predicted"/>
<dbReference type="GO" id="GO:0007526">
    <property type="term" value="P:larval somatic muscle development"/>
    <property type="evidence" value="ECO:0007669"/>
    <property type="project" value="UniProtKB-ARBA"/>
</dbReference>
<feature type="compositionally biased region" description="Low complexity" evidence="6">
    <location>
        <begin position="298"/>
        <end position="316"/>
    </location>
</feature>
<keyword evidence="2" id="KW-0221">Differentiation</keyword>
<dbReference type="AlphaFoldDB" id="A0AAV2PLT1"/>
<dbReference type="InterPro" id="IPR051095">
    <property type="entry name" value="Dros_DevTransReg"/>
</dbReference>
<dbReference type="InterPro" id="IPR011333">
    <property type="entry name" value="SKP1/BTB/POZ_sf"/>
</dbReference>
<feature type="compositionally biased region" description="Polar residues" evidence="6">
    <location>
        <begin position="284"/>
        <end position="297"/>
    </location>
</feature>
<evidence type="ECO:0000256" key="4">
    <source>
        <dbReference type="ARBA" id="ARBA00023242"/>
    </source>
</evidence>
<dbReference type="PANTHER" id="PTHR23110">
    <property type="entry name" value="BTB DOMAIN TRANSCRIPTION FACTOR"/>
    <property type="match status" value="1"/>
</dbReference>
<organism evidence="8 9">
    <name type="scientific">Meganyctiphanes norvegica</name>
    <name type="common">Northern krill</name>
    <name type="synonym">Thysanopoda norvegica</name>
    <dbReference type="NCBI Taxonomy" id="48144"/>
    <lineage>
        <taxon>Eukaryota</taxon>
        <taxon>Metazoa</taxon>
        <taxon>Ecdysozoa</taxon>
        <taxon>Arthropoda</taxon>
        <taxon>Crustacea</taxon>
        <taxon>Multicrustacea</taxon>
        <taxon>Malacostraca</taxon>
        <taxon>Eumalacostraca</taxon>
        <taxon>Eucarida</taxon>
        <taxon>Euphausiacea</taxon>
        <taxon>Euphausiidae</taxon>
        <taxon>Meganyctiphanes</taxon>
    </lineage>
</organism>
<keyword evidence="4" id="KW-0539">Nucleus</keyword>
<gene>
    <name evidence="8" type="ORF">MNOR_LOCUS1396</name>
</gene>
<sequence>MVEQHFCLRWNNYRTNITAEFETLREGEHFVDVTLACDGQQLKAHKVVLSACSPYFKVLLKGNPCSHPIIILRDVAYTHMRSLLEFMYAGEVNISQAQLGAFLHTAEALKIRGLAESSDDRKDQSGVNSVSPLAALKSSLGGLSSMSLGGLGPSILERPLVPQLLGHHCDKQQAGLSQGGSHLLVPHLLPPGPPQSLASGTTLPTSSSSSSPGLAGAAPPSSSNVTLSSSGSAVPGPLGPLSLTVAHSSQPTERPPRPDTPPHRDPSPTHHTIKRIRTEPRVNTYDSTQQPKPNHTDSTNGTTPCTLSTLTKTSTLPEDGLEAVPKVEPVEISVSEGEGLGGEWCLGGEEGDSSSGPGLHVSGFCSAALQQHQQQDGQPGTPGQTPPGGTPPHPNNTSHLLQALKSESHLQGKYSKQLLLPHCHLHGPLLLTGTSSS</sequence>
<dbReference type="Gene3D" id="3.30.710.10">
    <property type="entry name" value="Potassium Channel Kv1.1, Chain A"/>
    <property type="match status" value="1"/>
</dbReference>
<feature type="compositionally biased region" description="Low complexity" evidence="6">
    <location>
        <begin position="370"/>
        <end position="383"/>
    </location>
</feature>
<evidence type="ECO:0000256" key="5">
    <source>
        <dbReference type="ARBA" id="ARBA00037382"/>
    </source>
</evidence>
<feature type="region of interest" description="Disordered" evidence="6">
    <location>
        <begin position="341"/>
        <end position="399"/>
    </location>
</feature>
<dbReference type="CDD" id="cd18315">
    <property type="entry name" value="BTB_POZ_BAB-like"/>
    <property type="match status" value="1"/>
</dbReference>
<feature type="compositionally biased region" description="Basic and acidic residues" evidence="6">
    <location>
        <begin position="254"/>
        <end position="268"/>
    </location>
</feature>
<comment type="caution">
    <text evidence="8">The sequence shown here is derived from an EMBL/GenBank/DDBJ whole genome shotgun (WGS) entry which is preliminary data.</text>
</comment>
<evidence type="ECO:0000256" key="3">
    <source>
        <dbReference type="ARBA" id="ARBA00022902"/>
    </source>
</evidence>